<proteinExistence type="predicted"/>
<organism evidence="1 2">
    <name type="scientific">Hyalomma asiaticum</name>
    <name type="common">Tick</name>
    <dbReference type="NCBI Taxonomy" id="266040"/>
    <lineage>
        <taxon>Eukaryota</taxon>
        <taxon>Metazoa</taxon>
        <taxon>Ecdysozoa</taxon>
        <taxon>Arthropoda</taxon>
        <taxon>Chelicerata</taxon>
        <taxon>Arachnida</taxon>
        <taxon>Acari</taxon>
        <taxon>Parasitiformes</taxon>
        <taxon>Ixodida</taxon>
        <taxon>Ixodoidea</taxon>
        <taxon>Ixodidae</taxon>
        <taxon>Hyalomminae</taxon>
        <taxon>Hyalomma</taxon>
    </lineage>
</organism>
<protein>
    <submittedName>
        <fullName evidence="1">Uncharacterized protein</fullName>
    </submittedName>
</protein>
<accession>A0ACB7TL85</accession>
<comment type="caution">
    <text evidence="1">The sequence shown here is derived from an EMBL/GenBank/DDBJ whole genome shotgun (WGS) entry which is preliminary data.</text>
</comment>
<evidence type="ECO:0000313" key="2">
    <source>
        <dbReference type="Proteomes" id="UP000821845"/>
    </source>
</evidence>
<dbReference type="Proteomes" id="UP000821845">
    <property type="component" value="Chromosome 1"/>
</dbReference>
<dbReference type="EMBL" id="CM023481">
    <property type="protein sequence ID" value="KAH6945609.1"/>
    <property type="molecule type" value="Genomic_DNA"/>
</dbReference>
<evidence type="ECO:0000313" key="1">
    <source>
        <dbReference type="EMBL" id="KAH6945609.1"/>
    </source>
</evidence>
<sequence length="418" mass="46678">MARLRLWLLDRVPKRKAPPTKKPLSANLDEDDDDLDEEDDDFSVDEDSDLSGVPAPKAKKQESAATKAQGQQQKSPVKQPPQTPKDPVVAAVNGKRKAEFEGGSSPAKRIRLEDHIPPSFVIDYETRDLCDVKLTSFADGVTKDDVKKLCKDGTVVREVQQNDKLVCAYVRYATKEKAVAASRSLQGASLKGVAIKASYCGDRWDNPATRPQFQTDLLDVRHVPREYLDKEKLAALFPTGEVLKVHRDGYAQVKFPSNEALIKALKDPKCWTINNQDLEFAVALVPRQNGMKRKALDISTKRVILNELAQGAKNCELVKKYGVSKSTISTILKNKDKIISADANSTDRKRLRRATYADVEEALLKWFVDARARNIPISGPMMLAKAKDFAFLLDFPDFCPGNGWLHRFKGPPREGHRA</sequence>
<keyword evidence="2" id="KW-1185">Reference proteome</keyword>
<reference evidence="1" key="1">
    <citation type="submission" date="2020-05" db="EMBL/GenBank/DDBJ databases">
        <title>Large-scale comparative analyses of tick genomes elucidate their genetic diversity and vector capacities.</title>
        <authorList>
            <person name="Jia N."/>
            <person name="Wang J."/>
            <person name="Shi W."/>
            <person name="Du L."/>
            <person name="Sun Y."/>
            <person name="Zhan W."/>
            <person name="Jiang J."/>
            <person name="Wang Q."/>
            <person name="Zhang B."/>
            <person name="Ji P."/>
            <person name="Sakyi L.B."/>
            <person name="Cui X."/>
            <person name="Yuan T."/>
            <person name="Jiang B."/>
            <person name="Yang W."/>
            <person name="Lam T.T.-Y."/>
            <person name="Chang Q."/>
            <person name="Ding S."/>
            <person name="Wang X."/>
            <person name="Zhu J."/>
            <person name="Ruan X."/>
            <person name="Zhao L."/>
            <person name="Wei J."/>
            <person name="Que T."/>
            <person name="Du C."/>
            <person name="Cheng J."/>
            <person name="Dai P."/>
            <person name="Han X."/>
            <person name="Huang E."/>
            <person name="Gao Y."/>
            <person name="Liu J."/>
            <person name="Shao H."/>
            <person name="Ye R."/>
            <person name="Li L."/>
            <person name="Wei W."/>
            <person name="Wang X."/>
            <person name="Wang C."/>
            <person name="Yang T."/>
            <person name="Huo Q."/>
            <person name="Li W."/>
            <person name="Guo W."/>
            <person name="Chen H."/>
            <person name="Zhou L."/>
            <person name="Ni X."/>
            <person name="Tian J."/>
            <person name="Zhou Y."/>
            <person name="Sheng Y."/>
            <person name="Liu T."/>
            <person name="Pan Y."/>
            <person name="Xia L."/>
            <person name="Li J."/>
            <person name="Zhao F."/>
            <person name="Cao W."/>
        </authorList>
    </citation>
    <scope>NUCLEOTIDE SEQUENCE</scope>
    <source>
        <strain evidence="1">Hyas-2018</strain>
    </source>
</reference>
<gene>
    <name evidence="1" type="ORF">HPB50_009293</name>
</gene>
<name>A0ACB7TL85_HYAAI</name>